<organism evidence="1">
    <name type="scientific">viral metagenome</name>
    <dbReference type="NCBI Taxonomy" id="1070528"/>
    <lineage>
        <taxon>unclassified sequences</taxon>
        <taxon>metagenomes</taxon>
        <taxon>organismal metagenomes</taxon>
    </lineage>
</organism>
<proteinExistence type="predicted"/>
<reference evidence="1" key="1">
    <citation type="submission" date="2020-03" db="EMBL/GenBank/DDBJ databases">
        <title>The deep terrestrial virosphere.</title>
        <authorList>
            <person name="Holmfeldt K."/>
            <person name="Nilsson E."/>
            <person name="Simone D."/>
            <person name="Lopez-Fernandez M."/>
            <person name="Wu X."/>
            <person name="de Brujin I."/>
            <person name="Lundin D."/>
            <person name="Andersson A."/>
            <person name="Bertilsson S."/>
            <person name="Dopson M."/>
        </authorList>
    </citation>
    <scope>NUCLEOTIDE SEQUENCE</scope>
    <source>
        <strain evidence="1">MM415B01510</strain>
    </source>
</reference>
<accession>A0A6M3IKE6</accession>
<evidence type="ECO:0008006" key="2">
    <source>
        <dbReference type="Google" id="ProtNLM"/>
    </source>
</evidence>
<sequence length="531" mass="59755">MQRDYNRREYPGGQRKQRKTLGNAFVRVKGRLFGDWISEGTRNTGYSTTDFIEQPAYVIESIIRDEIHVERDLLWVGFNTTNNTIDLELFSGSNDYYNNAYLISVTSDWIKKVTDYDGTNHRITVASLTTADIDEVGTALDSGTTDSAATNKLIQSGQNFTTTVVVGALVKNTTDTTYAVVTAIDSDTQLSISSDIMANGENYTIYPRHHFYLSNVNCNVDEDSFDVVGAGAIFDSTTTSTTANKLIDSVGGFSGVVKVGMIAYNDTDSTQTTVTAVDSDTQLSVRDDIFTSGEDYRIYGKRHNWLFARSIDEEYNARNILDQLCYECHCVLLKSYNAYKLLALDADEPIATFSSPMTDNNGQILLTCHLTSLDNVYSDYTFLYAYENGKGDYIEKIFCNKNGSSISIILDDTYQQKCDDAETNYLIKRAITIPLTWIYARLSDFATNYTVSYFAQKIIRDFTLQRLVVNYTGNIKDHIQYEIGDLVKIDYSDMIPTGLNNSAVFMIMSKTISPNKFNPYVNFTLIQMIED</sequence>
<dbReference type="AlphaFoldDB" id="A0A6M3IKE6"/>
<protein>
    <recommendedName>
        <fullName evidence="2">Tail protein</fullName>
    </recommendedName>
</protein>
<dbReference type="EMBL" id="MT141304">
    <property type="protein sequence ID" value="QJA58029.1"/>
    <property type="molecule type" value="Genomic_DNA"/>
</dbReference>
<name>A0A6M3IKE6_9ZZZZ</name>
<evidence type="ECO:0000313" key="1">
    <source>
        <dbReference type="EMBL" id="QJA58029.1"/>
    </source>
</evidence>
<gene>
    <name evidence="1" type="ORF">MM415B01510_0018</name>
</gene>